<keyword evidence="1" id="KW-0732">Signal</keyword>
<organism evidence="2">
    <name type="scientific">Hyalomma excavatum</name>
    <dbReference type="NCBI Taxonomy" id="257692"/>
    <lineage>
        <taxon>Eukaryota</taxon>
        <taxon>Metazoa</taxon>
        <taxon>Ecdysozoa</taxon>
        <taxon>Arthropoda</taxon>
        <taxon>Chelicerata</taxon>
        <taxon>Arachnida</taxon>
        <taxon>Acari</taxon>
        <taxon>Parasitiformes</taxon>
        <taxon>Ixodida</taxon>
        <taxon>Ixodoidea</taxon>
        <taxon>Ixodidae</taxon>
        <taxon>Hyalomminae</taxon>
        <taxon>Hyalomma</taxon>
    </lineage>
</organism>
<sequence>RACILLALATCAFGVYSGYPYGYSAAAPTTYGAYNAPVGSLSSYGYGLGHDVPSYGYGLGSYGLSYGTGLGGLGYSTVLNKK</sequence>
<proteinExistence type="evidence at transcript level"/>
<feature type="non-terminal residue" evidence="2">
    <location>
        <position position="1"/>
    </location>
</feature>
<reference evidence="2" key="1">
    <citation type="journal article" date="2017" name="Ticks Tick Borne Dis.">
        <title>An insight into the sialome of Hyalomma excavatum.</title>
        <authorList>
            <person name="Ribeiro J.M."/>
            <person name="Slovak M."/>
            <person name="Francischetti I.M."/>
        </authorList>
    </citation>
    <scope>NUCLEOTIDE SEQUENCE</scope>
    <source>
        <strain evidence="2">Samish</strain>
        <tissue evidence="2">Salivary glands</tissue>
    </source>
</reference>
<evidence type="ECO:0000313" key="2">
    <source>
        <dbReference type="EMBL" id="JAP67636.1"/>
    </source>
</evidence>
<protein>
    <submittedName>
        <fullName evidence="2">Putative salivary secreted protein of 21.3 kDa</fullName>
    </submittedName>
</protein>
<feature type="chain" id="PRO_5007283991" evidence="1">
    <location>
        <begin position="18"/>
        <end position="82"/>
    </location>
</feature>
<dbReference type="AlphaFoldDB" id="A0A131XPN3"/>
<evidence type="ECO:0000256" key="1">
    <source>
        <dbReference type="SAM" id="SignalP"/>
    </source>
</evidence>
<name>A0A131XPN3_9ACAR</name>
<feature type="signal peptide" evidence="1">
    <location>
        <begin position="1"/>
        <end position="17"/>
    </location>
</feature>
<dbReference type="EMBL" id="GEFH01000945">
    <property type="protein sequence ID" value="JAP67636.1"/>
    <property type="molecule type" value="mRNA"/>
</dbReference>
<accession>A0A131XPN3</accession>